<evidence type="ECO:0000256" key="4">
    <source>
        <dbReference type="ARBA" id="ARBA00022617"/>
    </source>
</evidence>
<dbReference type="GO" id="GO:0004497">
    <property type="term" value="F:monooxygenase activity"/>
    <property type="evidence" value="ECO:0007669"/>
    <property type="project" value="UniProtKB-KW"/>
</dbReference>
<dbReference type="InterPro" id="IPR036396">
    <property type="entry name" value="Cyt_P450_sf"/>
</dbReference>
<dbReference type="PANTHER" id="PTHR24305:SF166">
    <property type="entry name" value="CYTOCHROME P450 12A4, MITOCHONDRIAL-RELATED"/>
    <property type="match status" value="1"/>
</dbReference>
<evidence type="ECO:0000256" key="5">
    <source>
        <dbReference type="ARBA" id="ARBA00022723"/>
    </source>
</evidence>
<name>A0A0C3S4Z1_PHLG1</name>
<dbReference type="InterPro" id="IPR002403">
    <property type="entry name" value="Cyt_P450_E_grp-IV"/>
</dbReference>
<feature type="binding site" description="axial binding residue" evidence="9">
    <location>
        <position position="498"/>
    </location>
    <ligand>
        <name>heme</name>
        <dbReference type="ChEBI" id="CHEBI:30413"/>
    </ligand>
    <ligandPart>
        <name>Fe</name>
        <dbReference type="ChEBI" id="CHEBI:18248"/>
    </ligandPart>
</feature>
<dbReference type="GO" id="GO:0020037">
    <property type="term" value="F:heme binding"/>
    <property type="evidence" value="ECO:0007669"/>
    <property type="project" value="InterPro"/>
</dbReference>
<evidence type="ECO:0000256" key="1">
    <source>
        <dbReference type="ARBA" id="ARBA00001971"/>
    </source>
</evidence>
<gene>
    <name evidence="10" type="ORF">PHLGIDRAFT_119937</name>
</gene>
<accession>A0A0C3S4Z1</accession>
<comment type="pathway">
    <text evidence="2">Secondary metabolite biosynthesis.</text>
</comment>
<dbReference type="GO" id="GO:0005506">
    <property type="term" value="F:iron ion binding"/>
    <property type="evidence" value="ECO:0007669"/>
    <property type="project" value="InterPro"/>
</dbReference>
<dbReference type="EMBL" id="KN840547">
    <property type="protein sequence ID" value="KIP05287.1"/>
    <property type="molecule type" value="Genomic_DNA"/>
</dbReference>
<reference evidence="10 11" key="1">
    <citation type="journal article" date="2014" name="PLoS Genet.">
        <title>Analysis of the Phlebiopsis gigantea genome, transcriptome and secretome provides insight into its pioneer colonization strategies of wood.</title>
        <authorList>
            <person name="Hori C."/>
            <person name="Ishida T."/>
            <person name="Igarashi K."/>
            <person name="Samejima M."/>
            <person name="Suzuki H."/>
            <person name="Master E."/>
            <person name="Ferreira P."/>
            <person name="Ruiz-Duenas F.J."/>
            <person name="Held B."/>
            <person name="Canessa P."/>
            <person name="Larrondo L.F."/>
            <person name="Schmoll M."/>
            <person name="Druzhinina I.S."/>
            <person name="Kubicek C.P."/>
            <person name="Gaskell J.A."/>
            <person name="Kersten P."/>
            <person name="St John F."/>
            <person name="Glasner J."/>
            <person name="Sabat G."/>
            <person name="Splinter BonDurant S."/>
            <person name="Syed K."/>
            <person name="Yadav J."/>
            <person name="Mgbeahuruike A.C."/>
            <person name="Kovalchuk A."/>
            <person name="Asiegbu F.O."/>
            <person name="Lackner G."/>
            <person name="Hoffmeister D."/>
            <person name="Rencoret J."/>
            <person name="Gutierrez A."/>
            <person name="Sun H."/>
            <person name="Lindquist E."/>
            <person name="Barry K."/>
            <person name="Riley R."/>
            <person name="Grigoriev I.V."/>
            <person name="Henrissat B."/>
            <person name="Kues U."/>
            <person name="Berka R.M."/>
            <person name="Martinez A.T."/>
            <person name="Covert S.F."/>
            <person name="Blanchette R.A."/>
            <person name="Cullen D."/>
        </authorList>
    </citation>
    <scope>NUCLEOTIDE SEQUENCE [LARGE SCALE GENOMIC DNA]</scope>
    <source>
        <strain evidence="10 11">11061_1 CR5-6</strain>
    </source>
</reference>
<dbReference type="OrthoDB" id="1470350at2759"/>
<proteinExistence type="inferred from homology"/>
<evidence type="ECO:0000313" key="10">
    <source>
        <dbReference type="EMBL" id="KIP05287.1"/>
    </source>
</evidence>
<dbReference type="InterPro" id="IPR050121">
    <property type="entry name" value="Cytochrome_P450_monoxygenase"/>
</dbReference>
<dbReference type="STRING" id="745531.A0A0C3S4Z1"/>
<dbReference type="AlphaFoldDB" id="A0A0C3S4Z1"/>
<sequence>MVSVAGLAGIAAVLALLGRYVVPTLWRMYTSPLRLLPGPSSPSALWGFVKVLHAAEASVPQEQWVEQYGPTISFKLMFGIRRLWTVDTRALNHIIHHTAIYQKPMAARYHLSRVLGPGVLIAEDQQHKNQRHVLNPAFGPSQLKEITEIFTEKANQLRDLWMAEISKAGGGPTRVNGLSWMSRATLDIIGLAGQHIPLRRALDDPLTLPGAGFNYHFEGLNPSGQTNELSEALGVLFNQGGRAQLFGFLQGMLPPLRLIRTEHTRREAAALAVMQRIGRQLIAEKKAALLADAREKGRGVRRRDVADRDLLTLLIKANMATDIPESERLSDEEVLAQVPTFLVAGHETTSVATTWCLYQLTQSPDVQAKLREELLQVPTDSPSMDELNALPYLDMVVKETLRHHTPVPASGRVAMKDDVIPVNTPFTDKKGRTRDHIEIKKGDLLFIPIQSINRSKELWGEDAHEFKPDRWEHAMEKTSQVPGVWANQLTFLGGPHACIGYRFSVVETKALLFALVRAFEFELAVKTEEIKKKGDIVQRPVRVEDQKPDLPLLIKPYRAF</sequence>
<keyword evidence="11" id="KW-1185">Reference proteome</keyword>
<dbReference type="Proteomes" id="UP000053257">
    <property type="component" value="Unassembled WGS sequence"/>
</dbReference>
<dbReference type="Gene3D" id="1.10.630.10">
    <property type="entry name" value="Cytochrome P450"/>
    <property type="match status" value="1"/>
</dbReference>
<dbReference type="CDD" id="cd11069">
    <property type="entry name" value="CYP_FUM15-like"/>
    <property type="match status" value="1"/>
</dbReference>
<dbReference type="PRINTS" id="PR00465">
    <property type="entry name" value="EP450IV"/>
</dbReference>
<keyword evidence="6" id="KW-0560">Oxidoreductase</keyword>
<dbReference type="GO" id="GO:0016705">
    <property type="term" value="F:oxidoreductase activity, acting on paired donors, with incorporation or reduction of molecular oxygen"/>
    <property type="evidence" value="ECO:0007669"/>
    <property type="project" value="InterPro"/>
</dbReference>
<keyword evidence="7 9" id="KW-0408">Iron</keyword>
<keyword evidence="5 9" id="KW-0479">Metal-binding</keyword>
<dbReference type="PANTHER" id="PTHR24305">
    <property type="entry name" value="CYTOCHROME P450"/>
    <property type="match status" value="1"/>
</dbReference>
<evidence type="ECO:0000256" key="2">
    <source>
        <dbReference type="ARBA" id="ARBA00005179"/>
    </source>
</evidence>
<dbReference type="SUPFAM" id="SSF48264">
    <property type="entry name" value="Cytochrome P450"/>
    <property type="match status" value="1"/>
</dbReference>
<evidence type="ECO:0000256" key="9">
    <source>
        <dbReference type="PIRSR" id="PIRSR602403-1"/>
    </source>
</evidence>
<comment type="cofactor">
    <cofactor evidence="1 9">
        <name>heme</name>
        <dbReference type="ChEBI" id="CHEBI:30413"/>
    </cofactor>
</comment>
<evidence type="ECO:0000256" key="6">
    <source>
        <dbReference type="ARBA" id="ARBA00023002"/>
    </source>
</evidence>
<evidence type="ECO:0000256" key="8">
    <source>
        <dbReference type="ARBA" id="ARBA00023033"/>
    </source>
</evidence>
<dbReference type="Pfam" id="PF00067">
    <property type="entry name" value="p450"/>
    <property type="match status" value="2"/>
</dbReference>
<organism evidence="10 11">
    <name type="scientific">Phlebiopsis gigantea (strain 11061_1 CR5-6)</name>
    <name type="common">White-rot fungus</name>
    <name type="synonym">Peniophora gigantea</name>
    <dbReference type="NCBI Taxonomy" id="745531"/>
    <lineage>
        <taxon>Eukaryota</taxon>
        <taxon>Fungi</taxon>
        <taxon>Dikarya</taxon>
        <taxon>Basidiomycota</taxon>
        <taxon>Agaricomycotina</taxon>
        <taxon>Agaricomycetes</taxon>
        <taxon>Polyporales</taxon>
        <taxon>Phanerochaetaceae</taxon>
        <taxon>Phlebiopsis</taxon>
    </lineage>
</organism>
<dbReference type="InterPro" id="IPR001128">
    <property type="entry name" value="Cyt_P450"/>
</dbReference>
<comment type="similarity">
    <text evidence="3">Belongs to the cytochrome P450 family.</text>
</comment>
<evidence type="ECO:0000256" key="3">
    <source>
        <dbReference type="ARBA" id="ARBA00010617"/>
    </source>
</evidence>
<evidence type="ECO:0000256" key="7">
    <source>
        <dbReference type="ARBA" id="ARBA00023004"/>
    </source>
</evidence>
<evidence type="ECO:0008006" key="12">
    <source>
        <dbReference type="Google" id="ProtNLM"/>
    </source>
</evidence>
<evidence type="ECO:0000313" key="11">
    <source>
        <dbReference type="Proteomes" id="UP000053257"/>
    </source>
</evidence>
<dbReference type="PRINTS" id="PR00385">
    <property type="entry name" value="P450"/>
</dbReference>
<keyword evidence="8" id="KW-0503">Monooxygenase</keyword>
<protein>
    <recommendedName>
        <fullName evidence="12">Cytochrome P450</fullName>
    </recommendedName>
</protein>
<dbReference type="HOGENOM" id="CLU_001570_5_11_1"/>
<keyword evidence="4 9" id="KW-0349">Heme</keyword>